<feature type="domain" description="DOMON" evidence="12">
    <location>
        <begin position="49"/>
        <end position="169"/>
    </location>
</feature>
<evidence type="ECO:0000256" key="7">
    <source>
        <dbReference type="ARBA" id="ARBA00023136"/>
    </source>
</evidence>
<dbReference type="GO" id="GO:0016020">
    <property type="term" value="C:membrane"/>
    <property type="evidence" value="ECO:0007669"/>
    <property type="project" value="UniProtKB-SubCell"/>
</dbReference>
<feature type="transmembrane region" description="Helical" evidence="10">
    <location>
        <begin position="329"/>
        <end position="350"/>
    </location>
</feature>
<dbReference type="PANTHER" id="PTHR23130">
    <property type="entry name" value="CYTOCHROME B561 AND DOMON DOMAIN-CONTAINING PROTEIN"/>
    <property type="match status" value="1"/>
</dbReference>
<evidence type="ECO:0000313" key="14">
    <source>
        <dbReference type="EMBL" id="PQQ00767.1"/>
    </source>
</evidence>
<dbReference type="PANTHER" id="PTHR23130:SF167">
    <property type="entry name" value="CYTOCHROME B561 AND DOMON DOMAIN-CONTAINING PROTEIN"/>
    <property type="match status" value="1"/>
</dbReference>
<dbReference type="Proteomes" id="UP000250321">
    <property type="component" value="Unassembled WGS sequence"/>
</dbReference>
<protein>
    <recommendedName>
        <fullName evidence="8">Cytochrome b561 and DOMON domain-containing protein</fullName>
    </recommendedName>
</protein>
<gene>
    <name evidence="14" type="ORF">Pyn_02343</name>
</gene>
<dbReference type="InterPro" id="IPR045265">
    <property type="entry name" value="AIR12_DOMON"/>
</dbReference>
<keyword evidence="6 10" id="KW-1133">Transmembrane helix</keyword>
<evidence type="ECO:0000259" key="13">
    <source>
        <dbReference type="PROSITE" id="PS50939"/>
    </source>
</evidence>
<comment type="caution">
    <text evidence="14">The sequence shown here is derived from an EMBL/GenBank/DDBJ whole genome shotgun (WGS) entry which is preliminary data.</text>
</comment>
<feature type="transmembrane region" description="Helical" evidence="10">
    <location>
        <begin position="287"/>
        <end position="304"/>
    </location>
</feature>
<dbReference type="OrthoDB" id="2419613at2759"/>
<comment type="subcellular location">
    <subcellularLocation>
        <location evidence="1">Membrane</location>
    </subcellularLocation>
</comment>
<dbReference type="InterPro" id="IPR005018">
    <property type="entry name" value="DOMON_domain"/>
</dbReference>
<feature type="transmembrane region" description="Helical" evidence="10">
    <location>
        <begin position="394"/>
        <end position="417"/>
    </location>
</feature>
<dbReference type="InterPro" id="IPR017214">
    <property type="entry name" value="UCP037471"/>
</dbReference>
<feature type="transmembrane region" description="Helical" evidence="10">
    <location>
        <begin position="216"/>
        <end position="234"/>
    </location>
</feature>
<keyword evidence="4 11" id="KW-0732">Signal</keyword>
<dbReference type="PROSITE" id="PS50836">
    <property type="entry name" value="DOMON"/>
    <property type="match status" value="1"/>
</dbReference>
<keyword evidence="5 8" id="KW-0249">Electron transport</keyword>
<evidence type="ECO:0000256" key="6">
    <source>
        <dbReference type="ARBA" id="ARBA00022989"/>
    </source>
</evidence>
<dbReference type="Pfam" id="PF04526">
    <property type="entry name" value="DUF568"/>
    <property type="match status" value="1"/>
</dbReference>
<evidence type="ECO:0000256" key="8">
    <source>
        <dbReference type="PIRNR" id="PIRNR037471"/>
    </source>
</evidence>
<evidence type="ECO:0000256" key="5">
    <source>
        <dbReference type="ARBA" id="ARBA00022982"/>
    </source>
</evidence>
<evidence type="ECO:0000313" key="15">
    <source>
        <dbReference type="Proteomes" id="UP000250321"/>
    </source>
</evidence>
<dbReference type="PROSITE" id="PS50939">
    <property type="entry name" value="CYTOCHROME_B561"/>
    <property type="match status" value="1"/>
</dbReference>
<feature type="transmembrane region" description="Helical" evidence="10">
    <location>
        <begin position="246"/>
        <end position="267"/>
    </location>
</feature>
<dbReference type="SMART" id="SM00665">
    <property type="entry name" value="B561"/>
    <property type="match status" value="1"/>
</dbReference>
<evidence type="ECO:0000256" key="1">
    <source>
        <dbReference type="ARBA" id="ARBA00004370"/>
    </source>
</evidence>
<dbReference type="PIRSF" id="PIRSF037471">
    <property type="entry name" value="UCP037471"/>
    <property type="match status" value="1"/>
</dbReference>
<evidence type="ECO:0000256" key="2">
    <source>
        <dbReference type="ARBA" id="ARBA00022448"/>
    </source>
</evidence>
<accession>A0A314Y5C5</accession>
<evidence type="ECO:0000256" key="10">
    <source>
        <dbReference type="SAM" id="Phobius"/>
    </source>
</evidence>
<feature type="signal peptide" evidence="11">
    <location>
        <begin position="1"/>
        <end position="24"/>
    </location>
</feature>
<proteinExistence type="predicted"/>
<feature type="domain" description="Cytochrome b561" evidence="13">
    <location>
        <begin position="182"/>
        <end position="384"/>
    </location>
</feature>
<keyword evidence="15" id="KW-1185">Reference proteome</keyword>
<dbReference type="Gene3D" id="1.20.120.1770">
    <property type="match status" value="1"/>
</dbReference>
<dbReference type="GO" id="GO:0046872">
    <property type="term" value="F:metal ion binding"/>
    <property type="evidence" value="ECO:0007669"/>
    <property type="project" value="UniProtKB-KW"/>
</dbReference>
<reference evidence="14 15" key="1">
    <citation type="submission" date="2018-02" db="EMBL/GenBank/DDBJ databases">
        <title>Draft genome of wild Prunus yedoensis var. nudiflora.</title>
        <authorList>
            <person name="Baek S."/>
            <person name="Kim J.-H."/>
            <person name="Choi K."/>
            <person name="Kim G.-B."/>
            <person name="Cho A."/>
            <person name="Jang H."/>
            <person name="Shin C.-H."/>
            <person name="Yu H.-J."/>
            <person name="Mun J.-H."/>
        </authorList>
    </citation>
    <scope>NUCLEOTIDE SEQUENCE [LARGE SCALE GENOMIC DNA]</scope>
    <source>
        <strain evidence="15">cv. Jeju island</strain>
        <tissue evidence="14">Leaf</tissue>
    </source>
</reference>
<dbReference type="EMBL" id="PJQY01001653">
    <property type="protein sequence ID" value="PQQ00767.1"/>
    <property type="molecule type" value="Genomic_DNA"/>
</dbReference>
<keyword evidence="2 8" id="KW-0813">Transport</keyword>
<evidence type="ECO:0000256" key="11">
    <source>
        <dbReference type="SAM" id="SignalP"/>
    </source>
</evidence>
<name>A0A314Y5C5_PRUYE</name>
<dbReference type="AlphaFoldDB" id="A0A314Y5C5"/>
<keyword evidence="3 10" id="KW-0812">Transmembrane</keyword>
<feature type="chain" id="PRO_5016233895" description="Cytochrome b561 and DOMON domain-containing protein" evidence="11">
    <location>
        <begin position="25"/>
        <end position="419"/>
    </location>
</feature>
<evidence type="ECO:0000259" key="12">
    <source>
        <dbReference type="PROSITE" id="PS50836"/>
    </source>
</evidence>
<evidence type="ECO:0000256" key="3">
    <source>
        <dbReference type="ARBA" id="ARBA00022692"/>
    </source>
</evidence>
<feature type="binding site" description="axial binding residue" evidence="9">
    <location>
        <position position="215"/>
    </location>
    <ligand>
        <name>heme b</name>
        <dbReference type="ChEBI" id="CHEBI:60344"/>
        <label>1</label>
    </ligand>
    <ligandPart>
        <name>Fe</name>
        <dbReference type="ChEBI" id="CHEBI:18248"/>
    </ligandPart>
</feature>
<dbReference type="CDD" id="cd08760">
    <property type="entry name" value="Cyt_b561_FRRS1_like"/>
    <property type="match status" value="1"/>
</dbReference>
<dbReference type="CDD" id="cd09629">
    <property type="entry name" value="DOMON_CIL1_like"/>
    <property type="match status" value="1"/>
</dbReference>
<dbReference type="STRING" id="2094558.A0A314Y5C5"/>
<feature type="binding site" description="axial binding residue" evidence="9">
    <location>
        <position position="251"/>
    </location>
    <ligand>
        <name>heme b</name>
        <dbReference type="ChEBI" id="CHEBI:60344"/>
        <label>1</label>
    </ligand>
    <ligandPart>
        <name>Fe</name>
        <dbReference type="ChEBI" id="CHEBI:18248"/>
    </ligandPart>
</feature>
<organism evidence="14 15">
    <name type="scientific">Prunus yedoensis var. nudiflora</name>
    <dbReference type="NCBI Taxonomy" id="2094558"/>
    <lineage>
        <taxon>Eukaryota</taxon>
        <taxon>Viridiplantae</taxon>
        <taxon>Streptophyta</taxon>
        <taxon>Embryophyta</taxon>
        <taxon>Tracheophyta</taxon>
        <taxon>Spermatophyta</taxon>
        <taxon>Magnoliopsida</taxon>
        <taxon>eudicotyledons</taxon>
        <taxon>Gunneridae</taxon>
        <taxon>Pentapetalae</taxon>
        <taxon>rosids</taxon>
        <taxon>fabids</taxon>
        <taxon>Rosales</taxon>
        <taxon>Rosaceae</taxon>
        <taxon>Amygdaloideae</taxon>
        <taxon>Amygdaleae</taxon>
        <taxon>Prunus</taxon>
    </lineage>
</organism>
<keyword evidence="9" id="KW-0479">Metal-binding</keyword>
<evidence type="ECO:0000256" key="9">
    <source>
        <dbReference type="PIRSR" id="PIRSR037471-1"/>
    </source>
</evidence>
<evidence type="ECO:0000256" key="4">
    <source>
        <dbReference type="ARBA" id="ARBA00022729"/>
    </source>
</evidence>
<feature type="binding site" description="axial binding residue" evidence="9">
    <location>
        <position position="284"/>
    </location>
    <ligand>
        <name>heme b</name>
        <dbReference type="ChEBI" id="CHEBI:60344"/>
        <label>1</label>
    </ligand>
    <ligandPart>
        <name>Fe</name>
        <dbReference type="ChEBI" id="CHEBI:18248"/>
    </ligandPart>
</feature>
<keyword evidence="9" id="KW-0408">Iron</keyword>
<comment type="cofactor">
    <cofactor evidence="8">
        <name>heme b</name>
        <dbReference type="ChEBI" id="CHEBI:60344"/>
    </cofactor>
    <text evidence="8">Binds 2 heme b groups non-covalently.</text>
</comment>
<sequence length="419" mass="45789">MAGMLRLAMAFSVLLSLSLPSSHAQTSACGSYTFTKNKIFTSCSDLPSLNSFLHWTFEQSTGKLQMAYRHTGITASKWVAWAINPNPNSASSAMLGAQSLVAFQQSSGTTKVYKSPIGSSYSTSLAEGNLTYGVSDLSAEYLNNDEMIIFATWDLPTNSTTILQVWQEGPVSSDSPSAHPTVAPYINAKGTLDLLSGQTTSSGGGGSRIRKKNIHGILNAVSWGVLMPFGAMVARYLKVFKSADPAWFYLHATCQTSAYVVGVAGWATGLKLGSDSPGTQYDTHRNIGITLFCLGTLQVFALLLRPNKGPQIQILLEHLPPSNWKWKNAYIGLIIALGVQAALLEAYTWYVVLKRKRSEKAPRTRPMVSMATVLRGQRKEMQSVRNSLSAQEEMVLLSFFLLHLPSAYVFLHPFVYFMA</sequence>
<keyword evidence="7 8" id="KW-0472">Membrane</keyword>
<dbReference type="InterPro" id="IPR006593">
    <property type="entry name" value="Cyt_b561/ferric_Rdtase_TM"/>
</dbReference>